<evidence type="ECO:0000256" key="3">
    <source>
        <dbReference type="ARBA" id="ARBA00022801"/>
    </source>
</evidence>
<keyword evidence="9" id="KW-1185">Reference proteome</keyword>
<organism evidence="8 9">
    <name type="scientific">Bacillus salitolerans</name>
    <dbReference type="NCBI Taxonomy" id="1437434"/>
    <lineage>
        <taxon>Bacteria</taxon>
        <taxon>Bacillati</taxon>
        <taxon>Bacillota</taxon>
        <taxon>Bacilli</taxon>
        <taxon>Bacillales</taxon>
        <taxon>Bacillaceae</taxon>
        <taxon>Bacillus</taxon>
    </lineage>
</organism>
<comment type="caution">
    <text evidence="8">The sequence shown here is derived from an EMBL/GenBank/DDBJ whole genome shotgun (WGS) entry which is preliminary data.</text>
</comment>
<gene>
    <name evidence="8" type="ORF">ACFSCX_17035</name>
</gene>
<evidence type="ECO:0000256" key="5">
    <source>
        <dbReference type="ARBA" id="ARBA00023136"/>
    </source>
</evidence>
<evidence type="ECO:0000313" key="9">
    <source>
        <dbReference type="Proteomes" id="UP001597214"/>
    </source>
</evidence>
<dbReference type="InterPro" id="IPR045063">
    <property type="entry name" value="Dynamin_N"/>
</dbReference>
<dbReference type="RefSeq" id="WP_377929445.1">
    <property type="nucleotide sequence ID" value="NZ_JBHUEM010000040.1"/>
</dbReference>
<evidence type="ECO:0000259" key="7">
    <source>
        <dbReference type="Pfam" id="PF00350"/>
    </source>
</evidence>
<dbReference type="InterPro" id="IPR027417">
    <property type="entry name" value="P-loop_NTPase"/>
</dbReference>
<dbReference type="Gene3D" id="3.40.50.300">
    <property type="entry name" value="P-loop containing nucleotide triphosphate hydrolases"/>
    <property type="match status" value="1"/>
</dbReference>
<keyword evidence="2" id="KW-0547">Nucleotide-binding</keyword>
<dbReference type="InterPro" id="IPR027094">
    <property type="entry name" value="Mitofusin_fam"/>
</dbReference>
<evidence type="ECO:0000256" key="2">
    <source>
        <dbReference type="ARBA" id="ARBA00022741"/>
    </source>
</evidence>
<sequence length="714" mass="82790">MLKEFAIKKEFTLQQANKVVNDENIVNEVLKESGLKEKVNRLEQGLFRIALVAPFSAGKSTFINGLIGKDLLSVNILAETAAITVIKYSEEKRIEIHYKDGTKDIFPTDGSEPTDEELKQFLKRKTAVQRKDGETVEIFEEKIDKVEVYWDLPICEDGVELVDTPGLFSAYDQHSQLTNNILPTINAALFVVEPHQVGQKHFMEVIQDRVEEAKNSRLEEEGRHIFFIINKIDKYPTEEVEKAEKELINILKPILAVPNIFKVSSYFAVKARMFQNKEISIDEIQKDTQIRFTDEEGFPVAGRGIQEEHIPEILNISNFLPLEKALSDYLSEKNDFLISDVLNTIQILFDREIEGLKQSIEIQNNAGDEKREYYIERLAELKDSFGEMLHNIQDDIEETIHFDLFGSSSSSGGLKEISEKIEDEEAEKYALDLEEYAGKFWNTKSVFLDEDNAVEMMNEVADKINSKINIFRRQLTKNSFDQIEQRVKKAANKVVNLFEQFEVEVNKSFEDKLDLSKKDHTSFLDVNALLEKLRYDLEKNFSKTLIKISKKLENEIASARRNRVSYRDKPGVWNWFKSWFGKQDTERIFDEVGFRKDVSKKVSQMVQDGAATLREEASEIAQYILDESIREIIENFQHTIAERISSYNSWRKRMLKGIEKDLAEIEQTKEEVILQYEDRIKELQEKKVMLREEEVNFMVNTLELAEKEVAADVN</sequence>
<proteinExistence type="predicted"/>
<feature type="coiled-coil region" evidence="6">
    <location>
        <begin position="655"/>
        <end position="693"/>
    </location>
</feature>
<dbReference type="EMBL" id="JBHUEM010000040">
    <property type="protein sequence ID" value="MFD1738232.1"/>
    <property type="molecule type" value="Genomic_DNA"/>
</dbReference>
<comment type="subcellular location">
    <subcellularLocation>
        <location evidence="1">Membrane</location>
    </subcellularLocation>
</comment>
<keyword evidence="3" id="KW-0378">Hydrolase</keyword>
<evidence type="ECO:0000313" key="8">
    <source>
        <dbReference type="EMBL" id="MFD1738232.1"/>
    </source>
</evidence>
<accession>A0ABW4LT18</accession>
<evidence type="ECO:0000256" key="1">
    <source>
        <dbReference type="ARBA" id="ARBA00004370"/>
    </source>
</evidence>
<protein>
    <submittedName>
        <fullName evidence="8">Dynamin family protein</fullName>
    </submittedName>
</protein>
<name>A0ABW4LT18_9BACI</name>
<dbReference type="PANTHER" id="PTHR10465:SF0">
    <property type="entry name" value="SARCALUMENIN"/>
    <property type="match status" value="1"/>
</dbReference>
<dbReference type="SUPFAM" id="SSF52540">
    <property type="entry name" value="P-loop containing nucleoside triphosphate hydrolases"/>
    <property type="match status" value="1"/>
</dbReference>
<keyword evidence="6" id="KW-0175">Coiled coil</keyword>
<dbReference type="Pfam" id="PF00350">
    <property type="entry name" value="Dynamin_N"/>
    <property type="match status" value="1"/>
</dbReference>
<keyword evidence="5" id="KW-0472">Membrane</keyword>
<dbReference type="PANTHER" id="PTHR10465">
    <property type="entry name" value="TRANSMEMBRANE GTPASE FZO1"/>
    <property type="match status" value="1"/>
</dbReference>
<dbReference type="Proteomes" id="UP001597214">
    <property type="component" value="Unassembled WGS sequence"/>
</dbReference>
<evidence type="ECO:0000256" key="4">
    <source>
        <dbReference type="ARBA" id="ARBA00023134"/>
    </source>
</evidence>
<keyword evidence="4" id="KW-0342">GTP-binding</keyword>
<feature type="coiled-coil region" evidence="6">
    <location>
        <begin position="542"/>
        <end position="569"/>
    </location>
</feature>
<evidence type="ECO:0000256" key="6">
    <source>
        <dbReference type="SAM" id="Coils"/>
    </source>
</evidence>
<reference evidence="9" key="1">
    <citation type="journal article" date="2019" name="Int. J. Syst. Evol. Microbiol.">
        <title>The Global Catalogue of Microorganisms (GCM) 10K type strain sequencing project: providing services to taxonomists for standard genome sequencing and annotation.</title>
        <authorList>
            <consortium name="The Broad Institute Genomics Platform"/>
            <consortium name="The Broad Institute Genome Sequencing Center for Infectious Disease"/>
            <person name="Wu L."/>
            <person name="Ma J."/>
        </authorList>
    </citation>
    <scope>NUCLEOTIDE SEQUENCE [LARGE SCALE GENOMIC DNA]</scope>
    <source>
        <strain evidence="9">CCUG 49339</strain>
    </source>
</reference>
<feature type="domain" description="Dynamin N-terminal" evidence="7">
    <location>
        <begin position="49"/>
        <end position="231"/>
    </location>
</feature>